<dbReference type="Proteomes" id="UP000319711">
    <property type="component" value="Segment"/>
</dbReference>
<dbReference type="KEGG" id="vg:55620367"/>
<evidence type="ECO:0000313" key="1">
    <source>
        <dbReference type="EMBL" id="QDH49652.1"/>
    </source>
</evidence>
<evidence type="ECO:0000313" key="2">
    <source>
        <dbReference type="Proteomes" id="UP000319711"/>
    </source>
</evidence>
<reference evidence="1 2" key="1">
    <citation type="submission" date="2019-06" db="EMBL/GenBank/DDBJ databases">
        <authorList>
            <person name="Fakulujo A."/>
            <person name="Fiaz D."/>
            <person name="Garg S."/>
            <person name="Gordon G."/>
            <person name="Haider Z."/>
            <person name="Hale A."/>
            <person name="Hodges K."/>
            <person name="Jacob L."/>
            <person name="Kandil F."/>
            <person name="Kincaid V."/>
            <person name="Melchor-Guerra M."/>
            <person name="Morrelli A."/>
            <person name="Morris R."/>
            <person name="Nawaz M."/>
            <person name="Nguyen N."/>
            <person name="Omair A."/>
            <person name="Pray J."/>
            <person name="Saleem H."/>
            <person name="Saravane K."/>
            <person name="Sharma A."/>
            <person name="Singh A."/>
            <person name="Walston M."/>
            <person name="Zaman H."/>
            <person name="Puthuveetil N."/>
            <person name="Do L."/>
            <person name="Islam N."/>
            <person name="Johnson A."/>
        </authorList>
    </citation>
    <scope>NUCLEOTIDE SEQUENCE [LARGE SCALE GENOMIC DNA]</scope>
</reference>
<dbReference type="GeneID" id="55620367"/>
<name>A0A514A8Q7_9CAUD</name>
<protein>
    <submittedName>
        <fullName evidence="1">Uncharacterized protein</fullName>
    </submittedName>
</protein>
<proteinExistence type="predicted"/>
<organism evidence="1 2">
    <name type="scientific">Pantoea phage Kyle</name>
    <dbReference type="NCBI Taxonomy" id="2589665"/>
    <lineage>
        <taxon>Viruses</taxon>
        <taxon>Duplodnaviria</taxon>
        <taxon>Heunggongvirae</taxon>
        <taxon>Uroviricota</taxon>
        <taxon>Caudoviricetes</taxon>
        <taxon>Lindbergviridae</taxon>
        <taxon>Kylevirus</taxon>
        <taxon>Kylevirus kyle</taxon>
    </lineage>
</organism>
<gene>
    <name evidence="1" type="primary">100</name>
    <name evidence="1" type="ORF">KYLE_104</name>
</gene>
<accession>A0A514A8Q7</accession>
<dbReference type="RefSeq" id="YP_009849936.1">
    <property type="nucleotide sequence ID" value="NC_048796.1"/>
</dbReference>
<dbReference type="EMBL" id="MN038177">
    <property type="protein sequence ID" value="QDH49652.1"/>
    <property type="molecule type" value="Genomic_DNA"/>
</dbReference>
<keyword evidence="2" id="KW-1185">Reference proteome</keyword>
<sequence length="177" mass="20350">MGSRQVTQPGDDGAKECARCNRVQPLTSFTKDSRRLDGRRSYCKACERASKKAYTEKNADAIKQRNHEHHLKRWPKKGKVINHHKSIKRSLRKYAGVLRPDEIAERMDLAPLTVIGYASKFSISLELTKIHWPPEDEATLIKLKRERCKDKDIAAHLGRTIAAVRWRLVALRKEGKL</sequence>